<dbReference type="Proteomes" id="UP000197098">
    <property type="component" value="Chromosome"/>
</dbReference>
<organism evidence="1 2">
    <name type="scientific">Kluyvera genomosp. 3</name>
    <dbReference type="NCBI Taxonomy" id="2774055"/>
    <lineage>
        <taxon>Bacteria</taxon>
        <taxon>Pseudomonadati</taxon>
        <taxon>Pseudomonadota</taxon>
        <taxon>Gammaproteobacteria</taxon>
        <taxon>Enterobacterales</taxon>
        <taxon>Enterobacteriaceae</taxon>
        <taxon>Kluyvera</taxon>
    </lineage>
</organism>
<dbReference type="EMBL" id="CP022114">
    <property type="protein sequence ID" value="ASG63541.1"/>
    <property type="molecule type" value="Genomic_DNA"/>
</dbReference>
<reference evidence="1 2" key="1">
    <citation type="submission" date="2017-06" db="EMBL/GenBank/DDBJ databases">
        <title>Origin of plasmid-mediated fosfomycin resistance gene fosA3.</title>
        <authorList>
            <person name="Ito R."/>
            <person name="Pacey M.P."/>
            <person name="Doi Y."/>
        </authorList>
    </citation>
    <scope>NUCLEOTIDE SEQUENCE [LARGE SCALE GENOMIC DNA]</scope>
    <source>
        <strain evidence="1 2">YDC799</strain>
    </source>
</reference>
<dbReference type="InterPro" id="IPR012332">
    <property type="entry name" value="Autotransporter_pectin_lyase_C"/>
</dbReference>
<dbReference type="Gene3D" id="2.160.20.20">
    <property type="match status" value="1"/>
</dbReference>
<evidence type="ECO:0000313" key="1">
    <source>
        <dbReference type="EMBL" id="ASG63541.1"/>
    </source>
</evidence>
<evidence type="ECO:0000313" key="2">
    <source>
        <dbReference type="Proteomes" id="UP000197098"/>
    </source>
</evidence>
<dbReference type="AlphaFoldDB" id="A0A248KI63"/>
<name>A0A248KI63_9ENTR</name>
<accession>A0A248KI63</accession>
<sequence>MASFEVNYGDETNEFVVGVNEIQNVNNGGIANGTIVYSDPISGGVQNVNIGGVANDTVLAPSSLEDPMQPRVGSSQNIYKGGVANGTQINDYSFGVQNVEGKVFLIKRILGLLVLKI</sequence>
<proteinExistence type="predicted"/>
<protein>
    <submittedName>
        <fullName evidence="1">Uncharacterized protein</fullName>
    </submittedName>
</protein>
<gene>
    <name evidence="1" type="ORF">CEW81_14005</name>
</gene>